<dbReference type="GO" id="GO:0004252">
    <property type="term" value="F:serine-type endopeptidase activity"/>
    <property type="evidence" value="ECO:0007669"/>
    <property type="project" value="InterPro"/>
</dbReference>
<dbReference type="PROSITE" id="PS50240">
    <property type="entry name" value="TRYPSIN_DOM"/>
    <property type="match status" value="1"/>
</dbReference>
<dbReference type="InterPro" id="IPR001314">
    <property type="entry name" value="Peptidase_S1A"/>
</dbReference>
<dbReference type="InterPro" id="IPR009003">
    <property type="entry name" value="Peptidase_S1_PA"/>
</dbReference>
<dbReference type="CDD" id="cd00190">
    <property type="entry name" value="Tryp_SPc"/>
    <property type="match status" value="1"/>
</dbReference>
<dbReference type="VEuPathDB" id="FungiDB:SPRG_13827"/>
<dbReference type="PANTHER" id="PTHR24276">
    <property type="entry name" value="POLYSERASE-RELATED"/>
    <property type="match status" value="1"/>
</dbReference>
<evidence type="ECO:0000256" key="5">
    <source>
        <dbReference type="ARBA" id="ARBA00023180"/>
    </source>
</evidence>
<reference evidence="8 9" key="1">
    <citation type="journal article" date="2013" name="PLoS Genet.">
        <title>Distinctive expansion of potential virulence genes in the genome of the oomycete fish pathogen Saprolegnia parasitica.</title>
        <authorList>
            <person name="Jiang R.H."/>
            <person name="de Bruijn I."/>
            <person name="Haas B.J."/>
            <person name="Belmonte R."/>
            <person name="Lobach L."/>
            <person name="Christie J."/>
            <person name="van den Ackerveken G."/>
            <person name="Bottin A."/>
            <person name="Bulone V."/>
            <person name="Diaz-Moreno S.M."/>
            <person name="Dumas B."/>
            <person name="Fan L."/>
            <person name="Gaulin E."/>
            <person name="Govers F."/>
            <person name="Grenville-Briggs L.J."/>
            <person name="Horner N.R."/>
            <person name="Levin J.Z."/>
            <person name="Mammella M."/>
            <person name="Meijer H.J."/>
            <person name="Morris P."/>
            <person name="Nusbaum C."/>
            <person name="Oome S."/>
            <person name="Phillips A.J."/>
            <person name="van Rooyen D."/>
            <person name="Rzeszutek E."/>
            <person name="Saraiva M."/>
            <person name="Secombes C.J."/>
            <person name="Seidl M.F."/>
            <person name="Snel B."/>
            <person name="Stassen J.H."/>
            <person name="Sykes S."/>
            <person name="Tripathy S."/>
            <person name="van den Berg H."/>
            <person name="Vega-Arreguin J.C."/>
            <person name="Wawra S."/>
            <person name="Young S.K."/>
            <person name="Zeng Q."/>
            <person name="Dieguez-Uribeondo J."/>
            <person name="Russ C."/>
            <person name="Tyler B.M."/>
            <person name="van West P."/>
        </authorList>
    </citation>
    <scope>NUCLEOTIDE SEQUENCE [LARGE SCALE GENOMIC DNA]</scope>
    <source>
        <strain evidence="8 9">CBS 223.65</strain>
    </source>
</reference>
<dbReference type="RefSeq" id="XP_012208218.1">
    <property type="nucleotide sequence ID" value="XM_012352828.1"/>
</dbReference>
<dbReference type="OrthoDB" id="61906at2759"/>
<evidence type="ECO:0000256" key="2">
    <source>
        <dbReference type="ARBA" id="ARBA00022729"/>
    </source>
</evidence>
<evidence type="ECO:0000256" key="1">
    <source>
        <dbReference type="ARBA" id="ARBA00007664"/>
    </source>
</evidence>
<dbReference type="SUPFAM" id="SSF50494">
    <property type="entry name" value="Trypsin-like serine proteases"/>
    <property type="match status" value="1"/>
</dbReference>
<dbReference type="STRING" id="695850.A0A067C2K3"/>
<dbReference type="EMBL" id="KK583296">
    <property type="protein sequence ID" value="KDO21037.1"/>
    <property type="molecule type" value="Genomic_DNA"/>
</dbReference>
<protein>
    <recommendedName>
        <fullName evidence="7">Peptidase S1 domain-containing protein</fullName>
    </recommendedName>
</protein>
<dbReference type="AlphaFoldDB" id="A0A067C2K3"/>
<comment type="similarity">
    <text evidence="1">Belongs to the peptidase S1 family.</text>
</comment>
<evidence type="ECO:0000256" key="4">
    <source>
        <dbReference type="ARBA" id="ARBA00023157"/>
    </source>
</evidence>
<dbReference type="Proteomes" id="UP000030745">
    <property type="component" value="Unassembled WGS sequence"/>
</dbReference>
<dbReference type="GO" id="GO:0006508">
    <property type="term" value="P:proteolysis"/>
    <property type="evidence" value="ECO:0007669"/>
    <property type="project" value="InterPro"/>
</dbReference>
<keyword evidence="5" id="KW-0325">Glycoprotein</keyword>
<keyword evidence="3" id="KW-0843">Virulence</keyword>
<evidence type="ECO:0000256" key="3">
    <source>
        <dbReference type="ARBA" id="ARBA00023026"/>
    </source>
</evidence>
<feature type="chain" id="PRO_5001638132" description="Peptidase S1 domain-containing protein" evidence="6">
    <location>
        <begin position="17"/>
        <end position="272"/>
    </location>
</feature>
<organism evidence="8 9">
    <name type="scientific">Saprolegnia parasitica (strain CBS 223.65)</name>
    <dbReference type="NCBI Taxonomy" id="695850"/>
    <lineage>
        <taxon>Eukaryota</taxon>
        <taxon>Sar</taxon>
        <taxon>Stramenopiles</taxon>
        <taxon>Oomycota</taxon>
        <taxon>Saprolegniomycetes</taxon>
        <taxon>Saprolegniales</taxon>
        <taxon>Saprolegniaceae</taxon>
        <taxon>Saprolegnia</taxon>
    </lineage>
</organism>
<accession>A0A067C2K3</accession>
<dbReference type="Gene3D" id="2.40.10.10">
    <property type="entry name" value="Trypsin-like serine proteases"/>
    <property type="match status" value="1"/>
</dbReference>
<dbReference type="SMART" id="SM00020">
    <property type="entry name" value="Tryp_SPc"/>
    <property type="match status" value="1"/>
</dbReference>
<keyword evidence="2 6" id="KW-0732">Signal</keyword>
<dbReference type="PRINTS" id="PR00722">
    <property type="entry name" value="CHYMOTRYPSIN"/>
</dbReference>
<dbReference type="OMA" id="TMGWGTD"/>
<dbReference type="GeneID" id="24135675"/>
<keyword evidence="9" id="KW-1185">Reference proteome</keyword>
<dbReference type="PANTHER" id="PTHR24276:SF98">
    <property type="entry name" value="FI18310P1-RELATED"/>
    <property type="match status" value="1"/>
</dbReference>
<proteinExistence type="inferred from homology"/>
<evidence type="ECO:0000313" key="9">
    <source>
        <dbReference type="Proteomes" id="UP000030745"/>
    </source>
</evidence>
<feature type="signal peptide" evidence="6">
    <location>
        <begin position="1"/>
        <end position="16"/>
    </location>
</feature>
<dbReference type="InterPro" id="IPR001254">
    <property type="entry name" value="Trypsin_dom"/>
</dbReference>
<dbReference type="Pfam" id="PF00089">
    <property type="entry name" value="Trypsin"/>
    <property type="match status" value="1"/>
</dbReference>
<sequence>MVHIASLALLASVALAAPTSYFKGHHGATRTEAIEVIGGNEAEVGKHLYVTGLRQTEIKKNECGGSLISPTAVLTTAQCAYGDWALYASVGSHFLNGTSDGERIKVKKIVSHPKFNMETMAYDFAILELETPSKVSPIEISFEDDAANAPGVTSVARGWGTTSLTSPQSNVLKQVGLKIWSNTDCQAAFTKLNDPSIPVVATSMICAGGVKGEDTCQGDMGGPLTVTKNGKDVLVGLTSWGVVCGEAGIPSVYARLSQAKEFLAPYLPKPAC</sequence>
<keyword evidence="4" id="KW-1015">Disulfide bond</keyword>
<name>A0A067C2K3_SAPPC</name>
<evidence type="ECO:0000259" key="7">
    <source>
        <dbReference type="PROSITE" id="PS50240"/>
    </source>
</evidence>
<dbReference type="InterPro" id="IPR043504">
    <property type="entry name" value="Peptidase_S1_PA_chymotrypsin"/>
</dbReference>
<gene>
    <name evidence="8" type="ORF">SPRG_13827</name>
</gene>
<feature type="domain" description="Peptidase S1" evidence="7">
    <location>
        <begin position="36"/>
        <end position="272"/>
    </location>
</feature>
<evidence type="ECO:0000313" key="8">
    <source>
        <dbReference type="EMBL" id="KDO21037.1"/>
    </source>
</evidence>
<evidence type="ECO:0000256" key="6">
    <source>
        <dbReference type="SAM" id="SignalP"/>
    </source>
</evidence>
<dbReference type="InterPro" id="IPR050430">
    <property type="entry name" value="Peptidase_S1"/>
</dbReference>
<dbReference type="FunFam" id="2.40.10.10:FF:000002">
    <property type="entry name" value="Transmembrane protease serine"/>
    <property type="match status" value="1"/>
</dbReference>
<dbReference type="KEGG" id="spar:SPRG_13827"/>